<dbReference type="InterPro" id="IPR010730">
    <property type="entry name" value="HET"/>
</dbReference>
<dbReference type="EMBL" id="JAVRRF010000012">
    <property type="protein sequence ID" value="KAK5059614.1"/>
    <property type="molecule type" value="Genomic_DNA"/>
</dbReference>
<evidence type="ECO:0000313" key="3">
    <source>
        <dbReference type="Proteomes" id="UP001345691"/>
    </source>
</evidence>
<dbReference type="Pfam" id="PF06985">
    <property type="entry name" value="HET"/>
    <property type="match status" value="1"/>
</dbReference>
<proteinExistence type="predicted"/>
<sequence length="214" mass="23870">MPPKNDGIPSRLIDIGNGTDSGIKVISGALRDISYTALSYRWGQGPTCKLEKAFLRAFSIQVAWSALPRTYQEAITLTRGLGLRYIWIDSLCIIQDDENDFQLESTKTADIYKFAHLVISADCASDTQAGFLNRENASKLLPSRNRPVDVTVQHHSLGVSKLRAWQEDAEDFESSFADFVWANTSRTSTDVNSILMSQSIPERGAFESIFQLQD</sequence>
<feature type="domain" description="Heterokaryon incompatibility" evidence="1">
    <location>
        <begin position="35"/>
        <end position="167"/>
    </location>
</feature>
<gene>
    <name evidence="2" type="ORF">LTR69_006203</name>
</gene>
<reference evidence="2 3" key="1">
    <citation type="submission" date="2023-08" db="EMBL/GenBank/DDBJ databases">
        <title>Black Yeasts Isolated from many extreme environments.</title>
        <authorList>
            <person name="Coleine C."/>
            <person name="Stajich J.E."/>
            <person name="Selbmann L."/>
        </authorList>
    </citation>
    <scope>NUCLEOTIDE SEQUENCE [LARGE SCALE GENOMIC DNA]</scope>
    <source>
        <strain evidence="2 3">CCFEE 6328</strain>
    </source>
</reference>
<organism evidence="2 3">
    <name type="scientific">Exophiala sideris</name>
    <dbReference type="NCBI Taxonomy" id="1016849"/>
    <lineage>
        <taxon>Eukaryota</taxon>
        <taxon>Fungi</taxon>
        <taxon>Dikarya</taxon>
        <taxon>Ascomycota</taxon>
        <taxon>Pezizomycotina</taxon>
        <taxon>Eurotiomycetes</taxon>
        <taxon>Chaetothyriomycetidae</taxon>
        <taxon>Chaetothyriales</taxon>
        <taxon>Herpotrichiellaceae</taxon>
        <taxon>Exophiala</taxon>
    </lineage>
</organism>
<comment type="caution">
    <text evidence="2">The sequence shown here is derived from an EMBL/GenBank/DDBJ whole genome shotgun (WGS) entry which is preliminary data.</text>
</comment>
<name>A0ABR0JC54_9EURO</name>
<dbReference type="PANTHER" id="PTHR33112">
    <property type="entry name" value="DOMAIN PROTEIN, PUTATIVE-RELATED"/>
    <property type="match status" value="1"/>
</dbReference>
<dbReference type="Proteomes" id="UP001345691">
    <property type="component" value="Unassembled WGS sequence"/>
</dbReference>
<accession>A0ABR0JC54</accession>
<keyword evidence="3" id="KW-1185">Reference proteome</keyword>
<evidence type="ECO:0000313" key="2">
    <source>
        <dbReference type="EMBL" id="KAK5059614.1"/>
    </source>
</evidence>
<protein>
    <recommendedName>
        <fullName evidence="1">Heterokaryon incompatibility domain-containing protein</fullName>
    </recommendedName>
</protein>
<evidence type="ECO:0000259" key="1">
    <source>
        <dbReference type="Pfam" id="PF06985"/>
    </source>
</evidence>
<dbReference type="PANTHER" id="PTHR33112:SF16">
    <property type="entry name" value="HETEROKARYON INCOMPATIBILITY DOMAIN-CONTAINING PROTEIN"/>
    <property type="match status" value="1"/>
</dbReference>